<dbReference type="EMBL" id="CAADFE010000013">
    <property type="protein sequence ID" value="VFJ67828.1"/>
    <property type="molecule type" value="Genomic_DNA"/>
</dbReference>
<dbReference type="Pfam" id="PF01370">
    <property type="entry name" value="Epimerase"/>
    <property type="match status" value="1"/>
</dbReference>
<dbReference type="Gene3D" id="3.40.50.720">
    <property type="entry name" value="NAD(P)-binding Rossmann-like Domain"/>
    <property type="match status" value="1"/>
</dbReference>
<evidence type="ECO:0000256" key="2">
    <source>
        <dbReference type="ARBA" id="ARBA00007637"/>
    </source>
</evidence>
<organism evidence="4">
    <name type="scientific">Candidatus Kentrum sp. FW</name>
    <dbReference type="NCBI Taxonomy" id="2126338"/>
    <lineage>
        <taxon>Bacteria</taxon>
        <taxon>Pseudomonadati</taxon>
        <taxon>Pseudomonadota</taxon>
        <taxon>Gammaproteobacteria</taxon>
        <taxon>Candidatus Kentrum</taxon>
    </lineage>
</organism>
<evidence type="ECO:0000256" key="1">
    <source>
        <dbReference type="ARBA" id="ARBA00005125"/>
    </source>
</evidence>
<comment type="pathway">
    <text evidence="1">Bacterial outer membrane biogenesis; LPS O-antigen biosynthesis.</text>
</comment>
<dbReference type="PANTHER" id="PTHR43000">
    <property type="entry name" value="DTDP-D-GLUCOSE 4,6-DEHYDRATASE-RELATED"/>
    <property type="match status" value="1"/>
</dbReference>
<dbReference type="InterPro" id="IPR001509">
    <property type="entry name" value="Epimerase_deHydtase"/>
</dbReference>
<dbReference type="AlphaFoldDB" id="A0A450TJX2"/>
<feature type="domain" description="NAD-dependent epimerase/dehydratase" evidence="3">
    <location>
        <begin position="74"/>
        <end position="165"/>
    </location>
</feature>
<evidence type="ECO:0000313" key="4">
    <source>
        <dbReference type="EMBL" id="VFJ67828.1"/>
    </source>
</evidence>
<gene>
    <name evidence="4" type="ORF">BECKFW1821C_GA0114237_10134</name>
</gene>
<sequence length="217" mass="24595">MLSVPPCQQQPTWIRLPIPRAIWLGRCAYSRRCMRLGYQKWFISRRAALFTVMWIQFPYPKTTHAIPYRLTVIVKVAIENYIAMFSSLHGFSPLVLRLSNPYGPRQGHIGVQGVIPTFFRQIIDGQPIKILGDGYTIRDYIYISDAVSFVEGAIQKNLSGIYNAGSGTGTSIKEVVELISEITGINRMLNTCHTEPSMSKASSLISTRRIRLWDGRQ</sequence>
<dbReference type="InterPro" id="IPR036291">
    <property type="entry name" value="NAD(P)-bd_dom_sf"/>
</dbReference>
<dbReference type="SUPFAM" id="SSF51735">
    <property type="entry name" value="NAD(P)-binding Rossmann-fold domains"/>
    <property type="match status" value="1"/>
</dbReference>
<proteinExistence type="inferred from homology"/>
<comment type="similarity">
    <text evidence="2">Belongs to the NAD(P)-dependent epimerase/dehydratase family.</text>
</comment>
<name>A0A450TJX2_9GAMM</name>
<evidence type="ECO:0000259" key="3">
    <source>
        <dbReference type="Pfam" id="PF01370"/>
    </source>
</evidence>
<protein>
    <submittedName>
        <fullName evidence="4">NAD dependent epimerase/dehydratase family protein</fullName>
    </submittedName>
</protein>
<accession>A0A450TJX2</accession>
<reference evidence="4" key="1">
    <citation type="submission" date="2019-02" db="EMBL/GenBank/DDBJ databases">
        <authorList>
            <person name="Gruber-Vodicka R. H."/>
            <person name="Seah K. B. B."/>
        </authorList>
    </citation>
    <scope>NUCLEOTIDE SEQUENCE</scope>
    <source>
        <strain evidence="4">BECK_BZ131</strain>
    </source>
</reference>